<dbReference type="GO" id="GO:0016705">
    <property type="term" value="F:oxidoreductase activity, acting on paired donors, with incorporation or reduction of molecular oxygen"/>
    <property type="evidence" value="ECO:0007669"/>
    <property type="project" value="InterPro"/>
</dbReference>
<reference evidence="7 8" key="1">
    <citation type="journal article" date="2018" name="MBio">
        <title>Comparative Genomics Reveals the Core Gene Toolbox for the Fungus-Insect Symbiosis.</title>
        <authorList>
            <person name="Wang Y."/>
            <person name="Stata M."/>
            <person name="Wang W."/>
            <person name="Stajich J.E."/>
            <person name="White M.M."/>
            <person name="Moncalvo J.M."/>
        </authorList>
    </citation>
    <scope>NUCLEOTIDE SEQUENCE [LARGE SCALE GENOMIC DNA]</scope>
    <source>
        <strain evidence="7 8">SC-DP-2</strain>
    </source>
</reference>
<comment type="caution">
    <text evidence="7">The sequence shown here is derived from an EMBL/GenBank/DDBJ whole genome shotgun (WGS) entry which is preliminary data.</text>
</comment>
<name>A0A2T9ZGI2_9FUNG</name>
<accession>A0A2T9ZGI2</accession>
<dbReference type="SUPFAM" id="SSF48264">
    <property type="entry name" value="Cytochrome P450"/>
    <property type="match status" value="1"/>
</dbReference>
<keyword evidence="3" id="KW-0560">Oxidoreductase</keyword>
<dbReference type="PANTHER" id="PTHR24303">
    <property type="entry name" value="HEME-BINDING MONOOXYGENASE FAMILY"/>
    <property type="match status" value="1"/>
</dbReference>
<evidence type="ECO:0000256" key="5">
    <source>
        <dbReference type="ARBA" id="ARBA00023033"/>
    </source>
</evidence>
<dbReference type="GO" id="GO:0020037">
    <property type="term" value="F:heme binding"/>
    <property type="evidence" value="ECO:0007669"/>
    <property type="project" value="InterPro"/>
</dbReference>
<keyword evidence="2" id="KW-0479">Metal-binding</keyword>
<sequence length="480" mass="56073">MDFGLFELQFYFYFVIFVPLCVLLVNLFKFISKSLVFQQLRKDPSPVLIKNYELSSNSNLLDYLDEFKKADYVCKYTSSKSDFNLGKPHLHFFSSLPDKAFSKHKLEKKTFYKKWPNKDYFMGSKVGYTIASFLHATAPNTLQEIQHIIHEKISEDNELFLENAIRRYYGEAAKNDPDFCKAVEQLLNQSLSYGEKCINQLLKFRKLDYKNGRDYLRNFVIKGKFQELNKNTFEENECITSILLQNQEELGIPNDIFYTSLPNHFYLYIFNIGNQLANFFIDISLNQNVFKKLEDEQREIMEMYGNEITINLLDKMIYLDAAITETIRFGSSIMSMKQASCNIYLPNGVLVSKGSLTKFNVLSYNRSSDIFLNLQHDYIPERHIKLGTKLDEASKTNLAWGLGRQCPYKKYVSVFMKLFTSTIIRSYEVSQRNENNEIEHDGYFFGQKPYVKESLRLAPDIVARVETIEQGFDCFVTFGT</sequence>
<dbReference type="InterPro" id="IPR001128">
    <property type="entry name" value="Cyt_P450"/>
</dbReference>
<dbReference type="STRING" id="133381.A0A2T9ZGI2"/>
<keyword evidence="4" id="KW-0408">Iron</keyword>
<evidence type="ECO:0000313" key="8">
    <source>
        <dbReference type="Proteomes" id="UP000245609"/>
    </source>
</evidence>
<evidence type="ECO:0000256" key="1">
    <source>
        <dbReference type="ARBA" id="ARBA00001971"/>
    </source>
</evidence>
<dbReference type="PANTHER" id="PTHR24303:SF31">
    <property type="entry name" value="CYTOCHROME P450 307A1-RELATED"/>
    <property type="match status" value="1"/>
</dbReference>
<evidence type="ECO:0000256" key="4">
    <source>
        <dbReference type="ARBA" id="ARBA00023004"/>
    </source>
</evidence>
<organism evidence="7 8">
    <name type="scientific">Smittium megazygosporum</name>
    <dbReference type="NCBI Taxonomy" id="133381"/>
    <lineage>
        <taxon>Eukaryota</taxon>
        <taxon>Fungi</taxon>
        <taxon>Fungi incertae sedis</taxon>
        <taxon>Zoopagomycota</taxon>
        <taxon>Kickxellomycotina</taxon>
        <taxon>Harpellomycetes</taxon>
        <taxon>Harpellales</taxon>
        <taxon>Legeriomycetaceae</taxon>
        <taxon>Smittium</taxon>
    </lineage>
</organism>
<feature type="transmembrane region" description="Helical" evidence="6">
    <location>
        <begin position="12"/>
        <end position="32"/>
    </location>
</feature>
<protein>
    <recommendedName>
        <fullName evidence="9">Cytochrome P450</fullName>
    </recommendedName>
</protein>
<evidence type="ECO:0008006" key="9">
    <source>
        <dbReference type="Google" id="ProtNLM"/>
    </source>
</evidence>
<dbReference type="GO" id="GO:0005506">
    <property type="term" value="F:iron ion binding"/>
    <property type="evidence" value="ECO:0007669"/>
    <property type="project" value="InterPro"/>
</dbReference>
<dbReference type="GO" id="GO:0004497">
    <property type="term" value="F:monooxygenase activity"/>
    <property type="evidence" value="ECO:0007669"/>
    <property type="project" value="UniProtKB-KW"/>
</dbReference>
<keyword evidence="6" id="KW-0812">Transmembrane</keyword>
<keyword evidence="5" id="KW-0503">Monooxygenase</keyword>
<evidence type="ECO:0000256" key="3">
    <source>
        <dbReference type="ARBA" id="ARBA00023002"/>
    </source>
</evidence>
<dbReference type="EMBL" id="MBFS01000200">
    <property type="protein sequence ID" value="PVV03705.1"/>
    <property type="molecule type" value="Genomic_DNA"/>
</dbReference>
<keyword evidence="6" id="KW-1133">Transmembrane helix</keyword>
<dbReference type="Proteomes" id="UP000245609">
    <property type="component" value="Unassembled WGS sequence"/>
</dbReference>
<proteinExistence type="predicted"/>
<evidence type="ECO:0000256" key="2">
    <source>
        <dbReference type="ARBA" id="ARBA00022723"/>
    </source>
</evidence>
<dbReference type="Gene3D" id="1.10.630.10">
    <property type="entry name" value="Cytochrome P450"/>
    <property type="match status" value="1"/>
</dbReference>
<keyword evidence="6" id="KW-0472">Membrane</keyword>
<evidence type="ECO:0000313" key="7">
    <source>
        <dbReference type="EMBL" id="PVV03705.1"/>
    </source>
</evidence>
<comment type="cofactor">
    <cofactor evidence="1">
        <name>heme</name>
        <dbReference type="ChEBI" id="CHEBI:30413"/>
    </cofactor>
</comment>
<dbReference type="AlphaFoldDB" id="A0A2T9ZGI2"/>
<dbReference type="Pfam" id="PF00067">
    <property type="entry name" value="p450"/>
    <property type="match status" value="1"/>
</dbReference>
<dbReference type="InterPro" id="IPR036396">
    <property type="entry name" value="Cyt_P450_sf"/>
</dbReference>
<dbReference type="OrthoDB" id="5587377at2759"/>
<gene>
    <name evidence="7" type="ORF">BB560_001808</name>
</gene>
<evidence type="ECO:0000256" key="6">
    <source>
        <dbReference type="SAM" id="Phobius"/>
    </source>
</evidence>
<keyword evidence="8" id="KW-1185">Reference proteome</keyword>